<proteinExistence type="predicted"/>
<reference evidence="2" key="2">
    <citation type="journal article" date="2023" name="IMA Fungus">
        <title>Comparative genomic study of the Penicillium genus elucidates a diverse pangenome and 15 lateral gene transfer events.</title>
        <authorList>
            <person name="Petersen C."/>
            <person name="Sorensen T."/>
            <person name="Nielsen M.R."/>
            <person name="Sondergaard T.E."/>
            <person name="Sorensen J.L."/>
            <person name="Fitzpatrick D.A."/>
            <person name="Frisvad J.C."/>
            <person name="Nielsen K.L."/>
        </authorList>
    </citation>
    <scope>NUCLEOTIDE SEQUENCE</scope>
    <source>
        <strain evidence="2">IBT 17660</strain>
    </source>
</reference>
<gene>
    <name evidence="2" type="ORF">N7530_008030</name>
</gene>
<reference evidence="2" key="1">
    <citation type="submission" date="2022-12" db="EMBL/GenBank/DDBJ databases">
        <authorList>
            <person name="Petersen C."/>
        </authorList>
    </citation>
    <scope>NUCLEOTIDE SEQUENCE</scope>
    <source>
        <strain evidence="2">IBT 17660</strain>
    </source>
</reference>
<protein>
    <submittedName>
        <fullName evidence="2">Uncharacterized protein</fullName>
    </submittedName>
</protein>
<accession>A0A9W9WNY3</accession>
<feature type="compositionally biased region" description="Polar residues" evidence="1">
    <location>
        <begin position="83"/>
        <end position="104"/>
    </location>
</feature>
<dbReference type="Proteomes" id="UP001147760">
    <property type="component" value="Unassembled WGS sequence"/>
</dbReference>
<feature type="region of interest" description="Disordered" evidence="1">
    <location>
        <begin position="83"/>
        <end position="132"/>
    </location>
</feature>
<comment type="caution">
    <text evidence="2">The sequence shown here is derived from an EMBL/GenBank/DDBJ whole genome shotgun (WGS) entry which is preliminary data.</text>
</comment>
<evidence type="ECO:0000256" key="1">
    <source>
        <dbReference type="SAM" id="MobiDB-lite"/>
    </source>
</evidence>
<evidence type="ECO:0000313" key="2">
    <source>
        <dbReference type="EMBL" id="KAJ5470673.1"/>
    </source>
</evidence>
<dbReference type="AlphaFoldDB" id="A0A9W9WNY3"/>
<sequence length="151" mass="16218">MTNVRNGKVIQQTLINTSEAVTEAANASSASNDDLRDNIVILLSAILFLLLRAPRPLSSIIPSHSNTHHHYHIPEGKACLQENSKISHPAVTSSSGANTDNPNSYDPGPAYQRVAPPTSLPATVLGTDEVPPGSWAEHIMKAPWARAREGR</sequence>
<evidence type="ECO:0000313" key="3">
    <source>
        <dbReference type="Proteomes" id="UP001147760"/>
    </source>
</evidence>
<organism evidence="2 3">
    <name type="scientific">Penicillium desertorum</name>
    <dbReference type="NCBI Taxonomy" id="1303715"/>
    <lineage>
        <taxon>Eukaryota</taxon>
        <taxon>Fungi</taxon>
        <taxon>Dikarya</taxon>
        <taxon>Ascomycota</taxon>
        <taxon>Pezizomycotina</taxon>
        <taxon>Eurotiomycetes</taxon>
        <taxon>Eurotiomycetidae</taxon>
        <taxon>Eurotiales</taxon>
        <taxon>Aspergillaceae</taxon>
        <taxon>Penicillium</taxon>
    </lineage>
</organism>
<keyword evidence="3" id="KW-1185">Reference proteome</keyword>
<dbReference type="EMBL" id="JAPWDO010000005">
    <property type="protein sequence ID" value="KAJ5470673.1"/>
    <property type="molecule type" value="Genomic_DNA"/>
</dbReference>
<name>A0A9W9WNY3_9EURO</name>